<accession>A0A8S5N4J2</accession>
<proteinExistence type="predicted"/>
<reference evidence="1" key="1">
    <citation type="journal article" date="2021" name="Proc. Natl. Acad. Sci. U.S.A.">
        <title>A Catalog of Tens of Thousands of Viruses from Human Metagenomes Reveals Hidden Associations with Chronic Diseases.</title>
        <authorList>
            <person name="Tisza M.J."/>
            <person name="Buck C.B."/>
        </authorList>
    </citation>
    <scope>NUCLEOTIDE SEQUENCE</scope>
    <source>
        <strain evidence="1">Ct5Px37</strain>
    </source>
</reference>
<sequence>MDEQMTDYQFQTFLKMILEILNGCRTIEEAKEKVESLLKN</sequence>
<name>A0A8S5N4J2_9CAUD</name>
<protein>
    <submittedName>
        <fullName evidence="1">Regulatory protein sdiA lactone, quorum sensing, TRANSCRIPTION</fullName>
    </submittedName>
</protein>
<evidence type="ECO:0000313" key="1">
    <source>
        <dbReference type="EMBL" id="DAD89186.1"/>
    </source>
</evidence>
<dbReference type="EMBL" id="BK015055">
    <property type="protein sequence ID" value="DAD89186.1"/>
    <property type="molecule type" value="Genomic_DNA"/>
</dbReference>
<organism evidence="1">
    <name type="scientific">Siphoviridae sp. ct5Px37</name>
    <dbReference type="NCBI Taxonomy" id="2826293"/>
    <lineage>
        <taxon>Viruses</taxon>
        <taxon>Duplodnaviria</taxon>
        <taxon>Heunggongvirae</taxon>
        <taxon>Uroviricota</taxon>
        <taxon>Caudoviricetes</taxon>
    </lineage>
</organism>